<dbReference type="STRING" id="1302690.BUE76_01290"/>
<dbReference type="NCBIfam" id="NF006969">
    <property type="entry name" value="PRK09441.1-2"/>
    <property type="match status" value="1"/>
</dbReference>
<feature type="binding site" evidence="8">
    <location>
        <position position="203"/>
    </location>
    <ligand>
        <name>Ca(2+)</name>
        <dbReference type="ChEBI" id="CHEBI:29108"/>
        <label>1</label>
    </ligand>
</feature>
<reference evidence="10 11" key="1">
    <citation type="submission" date="2016-11" db="EMBL/GenBank/DDBJ databases">
        <authorList>
            <person name="Jaros S."/>
            <person name="Januszkiewicz K."/>
            <person name="Wedrychowicz H."/>
        </authorList>
    </citation>
    <scope>NUCLEOTIDE SEQUENCE [LARGE SCALE GENOMIC DNA]</scope>
    <source>
        <strain evidence="10 11">DSM 26897</strain>
    </source>
</reference>
<dbReference type="InterPro" id="IPR006047">
    <property type="entry name" value="GH13_cat_dom"/>
</dbReference>
<dbReference type="NCBIfam" id="NF006968">
    <property type="entry name" value="PRK09441.1-1"/>
    <property type="match status" value="1"/>
</dbReference>
<evidence type="ECO:0000256" key="3">
    <source>
        <dbReference type="ARBA" id="ARBA00022723"/>
    </source>
</evidence>
<gene>
    <name evidence="10" type="ORF">SAMN05444008_101343</name>
</gene>
<dbReference type="CDD" id="cd11318">
    <property type="entry name" value="AmyAc_bac_fung_AmyA"/>
    <property type="match status" value="1"/>
</dbReference>
<dbReference type="Gene3D" id="2.60.40.1180">
    <property type="entry name" value="Golgi alpha-mannosidase II"/>
    <property type="match status" value="1"/>
</dbReference>
<feature type="domain" description="Glycosyl hydrolase family 13 catalytic" evidence="9">
    <location>
        <begin position="4"/>
        <end position="402"/>
    </location>
</feature>
<keyword evidence="4" id="KW-0378">Hydrolase</keyword>
<comment type="similarity">
    <text evidence="2">Belongs to the glycosyl hydrolase 13 family.</text>
</comment>
<keyword evidence="5" id="KW-0119">Carbohydrate metabolism</keyword>
<dbReference type="AlphaFoldDB" id="A0A1M4T6D2"/>
<dbReference type="GO" id="GO:0005975">
    <property type="term" value="P:carbohydrate metabolic process"/>
    <property type="evidence" value="ECO:0007669"/>
    <property type="project" value="InterPro"/>
</dbReference>
<dbReference type="OrthoDB" id="9806009at2"/>
<evidence type="ECO:0000256" key="2">
    <source>
        <dbReference type="ARBA" id="ARBA00008061"/>
    </source>
</evidence>
<keyword evidence="3 8" id="KW-0479">Metal-binding</keyword>
<feature type="binding site" evidence="8">
    <location>
        <position position="238"/>
    </location>
    <ligand>
        <name>Ca(2+)</name>
        <dbReference type="ChEBI" id="CHEBI:29108"/>
        <label>1</label>
    </ligand>
</feature>
<dbReference type="Gene3D" id="3.20.20.80">
    <property type="entry name" value="Glycosidases"/>
    <property type="match status" value="1"/>
</dbReference>
<feature type="binding site" evidence="8">
    <location>
        <position position="104"/>
    </location>
    <ligand>
        <name>Ca(2+)</name>
        <dbReference type="ChEBI" id="CHEBI:29108"/>
        <label>1</label>
    </ligand>
</feature>
<accession>A0A1M4T6D2</accession>
<dbReference type="PIRSF" id="PIRSF001021">
    <property type="entry name" value="Alph-amls_thrmst"/>
    <property type="match status" value="1"/>
</dbReference>
<feature type="active site" description="Proton donor" evidence="7">
    <location>
        <position position="264"/>
    </location>
</feature>
<dbReference type="SUPFAM" id="SSF51445">
    <property type="entry name" value="(Trans)glycosidases"/>
    <property type="match status" value="1"/>
</dbReference>
<dbReference type="InterPro" id="IPR017853">
    <property type="entry name" value="GH"/>
</dbReference>
<dbReference type="RefSeq" id="WP_073039345.1">
    <property type="nucleotide sequence ID" value="NZ_FQUO01000001.1"/>
</dbReference>
<dbReference type="SUPFAM" id="SSF51011">
    <property type="entry name" value="Glycosyl hydrolase domain"/>
    <property type="match status" value="1"/>
</dbReference>
<feature type="binding site" evidence="8">
    <location>
        <position position="197"/>
    </location>
    <ligand>
        <name>Ca(2+)</name>
        <dbReference type="ChEBI" id="CHEBI:29108"/>
        <label>1</label>
    </ligand>
</feature>
<comment type="cofactor">
    <cofactor evidence="1">
        <name>Ca(2+)</name>
        <dbReference type="ChEBI" id="CHEBI:29108"/>
    </cofactor>
</comment>
<evidence type="ECO:0000313" key="10">
    <source>
        <dbReference type="EMBL" id="SHE39995.1"/>
    </source>
</evidence>
<evidence type="ECO:0000259" key="9">
    <source>
        <dbReference type="SMART" id="SM00642"/>
    </source>
</evidence>
<evidence type="ECO:0000256" key="1">
    <source>
        <dbReference type="ARBA" id="ARBA00001913"/>
    </source>
</evidence>
<dbReference type="GO" id="GO:0004553">
    <property type="term" value="F:hydrolase activity, hydrolyzing O-glycosyl compounds"/>
    <property type="evidence" value="ECO:0007669"/>
    <property type="project" value="InterPro"/>
</dbReference>
<dbReference type="InterPro" id="IPR013780">
    <property type="entry name" value="Glyco_hydro_b"/>
</dbReference>
<dbReference type="Pfam" id="PF00128">
    <property type="entry name" value="Alpha-amylase"/>
    <property type="match status" value="1"/>
</dbReference>
<organism evidence="10 11">
    <name type="scientific">Cnuella takakiae</name>
    <dbReference type="NCBI Taxonomy" id="1302690"/>
    <lineage>
        <taxon>Bacteria</taxon>
        <taxon>Pseudomonadati</taxon>
        <taxon>Bacteroidota</taxon>
        <taxon>Chitinophagia</taxon>
        <taxon>Chitinophagales</taxon>
        <taxon>Chitinophagaceae</taxon>
        <taxon>Cnuella</taxon>
    </lineage>
</organism>
<evidence type="ECO:0000256" key="8">
    <source>
        <dbReference type="PIRSR" id="PIRSR001021-2"/>
    </source>
</evidence>
<feature type="active site" description="Nucleophile" evidence="7">
    <location>
        <position position="234"/>
    </location>
</feature>
<dbReference type="PANTHER" id="PTHR43447">
    <property type="entry name" value="ALPHA-AMYLASE"/>
    <property type="match status" value="1"/>
</dbReference>
<keyword evidence="6" id="KW-0326">Glycosidase</keyword>
<evidence type="ECO:0000313" key="11">
    <source>
        <dbReference type="Proteomes" id="UP000184368"/>
    </source>
</evidence>
<name>A0A1M4T6D2_9BACT</name>
<dbReference type="Proteomes" id="UP000184368">
    <property type="component" value="Unassembled WGS sequence"/>
</dbReference>
<dbReference type="InterPro" id="IPR013776">
    <property type="entry name" value="A-amylase_thermo"/>
</dbReference>
<keyword evidence="8" id="KW-0106">Calcium</keyword>
<protein>
    <submittedName>
        <fullName evidence="10">Alpha-amylase</fullName>
    </submittedName>
</protein>
<keyword evidence="11" id="KW-1185">Reference proteome</keyword>
<dbReference type="Gene3D" id="2.40.30.140">
    <property type="match status" value="1"/>
</dbReference>
<evidence type="ECO:0000256" key="4">
    <source>
        <dbReference type="ARBA" id="ARBA00022801"/>
    </source>
</evidence>
<evidence type="ECO:0000256" key="5">
    <source>
        <dbReference type="ARBA" id="ARBA00023277"/>
    </source>
</evidence>
<dbReference type="EMBL" id="FQUO01000001">
    <property type="protein sequence ID" value="SHE39995.1"/>
    <property type="molecule type" value="Genomic_DNA"/>
</dbReference>
<evidence type="ECO:0000256" key="7">
    <source>
        <dbReference type="PIRSR" id="PIRSR001021-1"/>
    </source>
</evidence>
<proteinExistence type="inferred from homology"/>
<evidence type="ECO:0000256" key="6">
    <source>
        <dbReference type="ARBA" id="ARBA00023295"/>
    </source>
</evidence>
<dbReference type="SMART" id="SM00642">
    <property type="entry name" value="Aamy"/>
    <property type="match status" value="1"/>
</dbReference>
<sequence>MQNGTMMQYFHWYYPADGSLWKKVKAEAPYLASLGINAVWLPPAFKGTEGDQSIGYDVYDLYDLGEFDSKGSVRTKYGTRAEYLEAIEALHQHQIQVYVDVVLNHLGGGDETETVRVLEMDPESRNQAISEPYDIEAYTRFTYPARGNKYSAFTWNHTCFTGVDYDHGRNCNGIYNILNEFGHNWEDMISDEKENFDYLMFCDVEFRNPHVRDELKYWGRWYYENTKFDGVRLDAVKHIAPQFFNEWLAHMRDFTGKELFAVAEYWDPGNLPLLERYIEATEGKISLFDAPLQNRLHAASQSGADFDLSTIFNDTLVSAHPHLAVTLVANHDTQPLQALEAAVAPWFKPIAYALILLRDKGYPCIFYPDLYSAEYTDLGQDGNEHHIVMPALAALPQFLKLRKEAAYGTEHSYLDHPNCIGWTREGLEEIPNSGCAVVISNGEPGNKYMYVGKQHAGKFFVDAIGNAAETITINEAGEAEFYCAGGTVAVWVDRDLLGRLE</sequence>
<dbReference type="GO" id="GO:0005509">
    <property type="term" value="F:calcium ion binding"/>
    <property type="evidence" value="ECO:0007669"/>
    <property type="project" value="InterPro"/>
</dbReference>